<dbReference type="AlphaFoldDB" id="A0A3B0ZZB6"/>
<proteinExistence type="predicted"/>
<reference evidence="1" key="1">
    <citation type="submission" date="2018-06" db="EMBL/GenBank/DDBJ databases">
        <authorList>
            <person name="Zhirakovskaya E."/>
        </authorList>
    </citation>
    <scope>NUCLEOTIDE SEQUENCE</scope>
</reference>
<dbReference type="EMBL" id="UOFS01000039">
    <property type="protein sequence ID" value="VAW98828.1"/>
    <property type="molecule type" value="Genomic_DNA"/>
</dbReference>
<organism evidence="1">
    <name type="scientific">hydrothermal vent metagenome</name>
    <dbReference type="NCBI Taxonomy" id="652676"/>
    <lineage>
        <taxon>unclassified sequences</taxon>
        <taxon>metagenomes</taxon>
        <taxon>ecological metagenomes</taxon>
    </lineage>
</organism>
<accession>A0A3B0ZZB6</accession>
<protein>
    <submittedName>
        <fullName evidence="1">Uncharacterized protein</fullName>
    </submittedName>
</protein>
<name>A0A3B0ZZB6_9ZZZZ</name>
<evidence type="ECO:0000313" key="1">
    <source>
        <dbReference type="EMBL" id="VAW98828.1"/>
    </source>
</evidence>
<sequence length="150" mass="16570">MLNYFRYHSLRKSLWLIILLGSLITQTQNLFACDLMDNGVQTSCCCDDDISNGCQMGGGCEALDNGVLSGCCDTSTVIDTGIQELALGDSNHNKQVLSLDTSQYFPEIILITQLFLSETRTNSKIATKPYTFSKSTSGIATYQITNRFRI</sequence>
<gene>
    <name evidence="1" type="ORF">MNBD_GAMMA22-1338</name>
</gene>